<dbReference type="InterPro" id="IPR003615">
    <property type="entry name" value="HNH_nuc"/>
</dbReference>
<comment type="similarity">
    <text evidence="3">Belongs to the HNH nuclease family.</text>
</comment>
<dbReference type="STRING" id="336292.SAMN05660710_00120"/>
<keyword evidence="7" id="KW-0255">Endonuclease</keyword>
<gene>
    <name evidence="7" type="ORF">SAMN05660710_00120</name>
</gene>
<keyword evidence="2" id="KW-0378">Hydrolase</keyword>
<organism evidence="7 8">
    <name type="scientific">Paracoccus tibetensis</name>
    <dbReference type="NCBI Taxonomy" id="336292"/>
    <lineage>
        <taxon>Bacteria</taxon>
        <taxon>Pseudomonadati</taxon>
        <taxon>Pseudomonadota</taxon>
        <taxon>Alphaproteobacteria</taxon>
        <taxon>Rhodobacterales</taxon>
        <taxon>Paracoccaceae</taxon>
        <taxon>Paracoccus</taxon>
    </lineage>
</organism>
<dbReference type="EMBL" id="FMVT01000001">
    <property type="protein sequence ID" value="SCX88793.1"/>
    <property type="molecule type" value="Genomic_DNA"/>
</dbReference>
<evidence type="ECO:0000313" key="8">
    <source>
        <dbReference type="Proteomes" id="UP000199502"/>
    </source>
</evidence>
<protein>
    <recommendedName>
        <fullName evidence="4">Putative HNH nuclease YajD</fullName>
    </recommendedName>
</protein>
<dbReference type="SMART" id="SM00507">
    <property type="entry name" value="HNHc"/>
    <property type="match status" value="1"/>
</dbReference>
<evidence type="ECO:0000259" key="6">
    <source>
        <dbReference type="SMART" id="SM00507"/>
    </source>
</evidence>
<evidence type="ECO:0000256" key="2">
    <source>
        <dbReference type="ARBA" id="ARBA00022801"/>
    </source>
</evidence>
<proteinExistence type="inferred from homology"/>
<dbReference type="Pfam" id="PF01844">
    <property type="entry name" value="HNH"/>
    <property type="match status" value="1"/>
</dbReference>
<dbReference type="Proteomes" id="UP000199502">
    <property type="component" value="Unassembled WGS sequence"/>
</dbReference>
<evidence type="ECO:0000313" key="7">
    <source>
        <dbReference type="EMBL" id="SCX88793.1"/>
    </source>
</evidence>
<dbReference type="GO" id="GO:0003676">
    <property type="term" value="F:nucleic acid binding"/>
    <property type="evidence" value="ECO:0007669"/>
    <property type="project" value="InterPro"/>
</dbReference>
<reference evidence="7 8" key="1">
    <citation type="submission" date="2016-10" db="EMBL/GenBank/DDBJ databases">
        <authorList>
            <person name="de Groot N.N."/>
        </authorList>
    </citation>
    <scope>NUCLEOTIDE SEQUENCE [LARGE SCALE GENOMIC DNA]</scope>
    <source>
        <strain evidence="7 8">CGMCC 1.8925</strain>
    </source>
</reference>
<dbReference type="PANTHER" id="PTHR41286:SF1">
    <property type="entry name" value="HNH NUCLEASE YAJD-RELATED"/>
    <property type="match status" value="1"/>
</dbReference>
<dbReference type="GO" id="GO:0005829">
    <property type="term" value="C:cytosol"/>
    <property type="evidence" value="ECO:0007669"/>
    <property type="project" value="TreeGrafter"/>
</dbReference>
<name>A0A1G5BF51_9RHOB</name>
<evidence type="ECO:0000256" key="1">
    <source>
        <dbReference type="ARBA" id="ARBA00022722"/>
    </source>
</evidence>
<evidence type="ECO:0000256" key="4">
    <source>
        <dbReference type="ARBA" id="ARBA00040194"/>
    </source>
</evidence>
<sequence>MRRMKQLTPRGRQMKPRGADTPAPVRARDRVDTWRRWYKTPQWKALRWEVLVQEHFTCRRCAHVGESREMVADHVQPHRGDYELFFDRQNLQCLCAGCHNSDKQREERRVIPA</sequence>
<dbReference type="GO" id="GO:0016787">
    <property type="term" value="F:hydrolase activity"/>
    <property type="evidence" value="ECO:0007669"/>
    <property type="project" value="UniProtKB-KW"/>
</dbReference>
<keyword evidence="1" id="KW-0540">Nuclease</keyword>
<dbReference type="CDD" id="cd00085">
    <property type="entry name" value="HNHc"/>
    <property type="match status" value="1"/>
</dbReference>
<evidence type="ECO:0000256" key="3">
    <source>
        <dbReference type="ARBA" id="ARBA00038412"/>
    </source>
</evidence>
<accession>A0A1G5BF51</accession>
<feature type="region of interest" description="Disordered" evidence="5">
    <location>
        <begin position="1"/>
        <end position="26"/>
    </location>
</feature>
<dbReference type="GO" id="GO:0008270">
    <property type="term" value="F:zinc ion binding"/>
    <property type="evidence" value="ECO:0007669"/>
    <property type="project" value="InterPro"/>
</dbReference>
<dbReference type="AlphaFoldDB" id="A0A1G5BF51"/>
<dbReference type="GO" id="GO:0004519">
    <property type="term" value="F:endonuclease activity"/>
    <property type="evidence" value="ECO:0007669"/>
    <property type="project" value="UniProtKB-KW"/>
</dbReference>
<dbReference type="InterPro" id="IPR002711">
    <property type="entry name" value="HNH"/>
</dbReference>
<evidence type="ECO:0000256" key="5">
    <source>
        <dbReference type="SAM" id="MobiDB-lite"/>
    </source>
</evidence>
<keyword evidence="8" id="KW-1185">Reference proteome</keyword>
<dbReference type="Gene3D" id="1.10.30.50">
    <property type="match status" value="1"/>
</dbReference>
<dbReference type="PANTHER" id="PTHR41286">
    <property type="entry name" value="HNH NUCLEASE YAJD-RELATED"/>
    <property type="match status" value="1"/>
</dbReference>
<feature type="domain" description="HNH nuclease" evidence="6">
    <location>
        <begin position="46"/>
        <end position="100"/>
    </location>
</feature>